<keyword evidence="3" id="KW-1185">Reference proteome</keyword>
<dbReference type="AlphaFoldDB" id="A0A2Z6ZVA2"/>
<dbReference type="EMBL" id="KV074493">
    <property type="protein sequence ID" value="KZV06582.1"/>
    <property type="molecule type" value="Genomic_DNA"/>
</dbReference>
<evidence type="ECO:0000313" key="2">
    <source>
        <dbReference type="EMBL" id="KZV06582.1"/>
    </source>
</evidence>
<feature type="region of interest" description="Disordered" evidence="1">
    <location>
        <begin position="58"/>
        <end position="78"/>
    </location>
</feature>
<gene>
    <name evidence="2" type="ORF">F511_45937</name>
</gene>
<sequence length="184" mass="19219">MSGGAPTLAPVRRASCTLAAQGRAPLRAHARWRSATASRLGRALRRASAVLFVAPRPRSSSRLGRTSRSPRPRLSRPSAALVAHVGRPPVAPGCATSRKDGAAGRWLADAKTPAAAHVGRWLRAGRVMRHAMRCGGGARLFAPRLISLVAAAAGRSPLRRVSGDVVTAGLILSRVWFGPVPGSP</sequence>
<name>A0A2Z6ZVA2_9LAMI</name>
<accession>A0A2Z6ZVA2</accession>
<evidence type="ECO:0000256" key="1">
    <source>
        <dbReference type="SAM" id="MobiDB-lite"/>
    </source>
</evidence>
<evidence type="ECO:0000313" key="3">
    <source>
        <dbReference type="Proteomes" id="UP000250235"/>
    </source>
</evidence>
<reference evidence="2 3" key="1">
    <citation type="journal article" date="2015" name="Proc. Natl. Acad. Sci. U.S.A.">
        <title>The resurrection genome of Boea hygrometrica: A blueprint for survival of dehydration.</title>
        <authorList>
            <person name="Xiao L."/>
            <person name="Yang G."/>
            <person name="Zhang L."/>
            <person name="Yang X."/>
            <person name="Zhao S."/>
            <person name="Ji Z."/>
            <person name="Zhou Q."/>
            <person name="Hu M."/>
            <person name="Wang Y."/>
            <person name="Chen M."/>
            <person name="Xu Y."/>
            <person name="Jin H."/>
            <person name="Xiao X."/>
            <person name="Hu G."/>
            <person name="Bao F."/>
            <person name="Hu Y."/>
            <person name="Wan P."/>
            <person name="Li L."/>
            <person name="Deng X."/>
            <person name="Kuang T."/>
            <person name="Xiang C."/>
            <person name="Zhu J.K."/>
            <person name="Oliver M.J."/>
            <person name="He Y."/>
        </authorList>
    </citation>
    <scope>NUCLEOTIDE SEQUENCE [LARGE SCALE GENOMIC DNA]</scope>
    <source>
        <strain evidence="3">cv. XS01</strain>
    </source>
</reference>
<dbReference type="Proteomes" id="UP000250235">
    <property type="component" value="Unassembled WGS sequence"/>
</dbReference>
<protein>
    <submittedName>
        <fullName evidence="2">Uncharacterized protein</fullName>
    </submittedName>
</protein>
<organism evidence="2 3">
    <name type="scientific">Dorcoceras hygrometricum</name>
    <dbReference type="NCBI Taxonomy" id="472368"/>
    <lineage>
        <taxon>Eukaryota</taxon>
        <taxon>Viridiplantae</taxon>
        <taxon>Streptophyta</taxon>
        <taxon>Embryophyta</taxon>
        <taxon>Tracheophyta</taxon>
        <taxon>Spermatophyta</taxon>
        <taxon>Magnoliopsida</taxon>
        <taxon>eudicotyledons</taxon>
        <taxon>Gunneridae</taxon>
        <taxon>Pentapetalae</taxon>
        <taxon>asterids</taxon>
        <taxon>lamiids</taxon>
        <taxon>Lamiales</taxon>
        <taxon>Gesneriaceae</taxon>
        <taxon>Didymocarpoideae</taxon>
        <taxon>Trichosporeae</taxon>
        <taxon>Loxocarpinae</taxon>
        <taxon>Dorcoceras</taxon>
    </lineage>
</organism>
<feature type="compositionally biased region" description="Low complexity" evidence="1">
    <location>
        <begin position="58"/>
        <end position="67"/>
    </location>
</feature>
<proteinExistence type="predicted"/>